<dbReference type="Proteomes" id="UP000006860">
    <property type="component" value="Chromosome"/>
</dbReference>
<gene>
    <name evidence="8" type="ordered locus">Plabr_4517</name>
</gene>
<name>F0SMA9_RUBBR</name>
<dbReference type="Gene3D" id="3.30.420.270">
    <property type="match status" value="1"/>
</dbReference>
<evidence type="ECO:0000256" key="7">
    <source>
        <dbReference type="RuleBase" id="RU003879"/>
    </source>
</evidence>
<evidence type="ECO:0000256" key="6">
    <source>
        <dbReference type="ARBA" id="ARBA00023136"/>
    </source>
</evidence>
<comment type="similarity">
    <text evidence="2 7">Belongs to the ExbD/TolR family.</text>
</comment>
<evidence type="ECO:0000256" key="4">
    <source>
        <dbReference type="ARBA" id="ARBA00022692"/>
    </source>
</evidence>
<organism evidence="8 9">
    <name type="scientific">Rubinisphaera brasiliensis (strain ATCC 49424 / DSM 5305 / JCM 21570 / IAM 15109 / NBRC 103401 / IFAM 1448)</name>
    <name type="common">Planctomyces brasiliensis</name>
    <dbReference type="NCBI Taxonomy" id="756272"/>
    <lineage>
        <taxon>Bacteria</taxon>
        <taxon>Pseudomonadati</taxon>
        <taxon>Planctomycetota</taxon>
        <taxon>Planctomycetia</taxon>
        <taxon>Planctomycetales</taxon>
        <taxon>Planctomycetaceae</taxon>
        <taxon>Rubinisphaera</taxon>
    </lineage>
</organism>
<dbReference type="PANTHER" id="PTHR30558:SF3">
    <property type="entry name" value="BIOPOLYMER TRANSPORT PROTEIN EXBD-RELATED"/>
    <property type="match status" value="1"/>
</dbReference>
<dbReference type="STRING" id="756272.Plabr_4517"/>
<keyword evidence="7" id="KW-0813">Transport</keyword>
<protein>
    <submittedName>
        <fullName evidence="8">Biopolymer transport protein ExbD/TolR</fullName>
    </submittedName>
</protein>
<comment type="subcellular location">
    <subcellularLocation>
        <location evidence="1">Cell membrane</location>
        <topology evidence="1">Single-pass membrane protein</topology>
    </subcellularLocation>
    <subcellularLocation>
        <location evidence="7">Cell membrane</location>
        <topology evidence="7">Single-pass type II membrane protein</topology>
    </subcellularLocation>
</comment>
<dbReference type="HOGENOM" id="CLU_1132943_0_0_0"/>
<keyword evidence="3" id="KW-1003">Cell membrane</keyword>
<dbReference type="EMBL" id="CP002546">
    <property type="protein sequence ID" value="ADY62088.1"/>
    <property type="molecule type" value="Genomic_DNA"/>
</dbReference>
<evidence type="ECO:0000313" key="9">
    <source>
        <dbReference type="Proteomes" id="UP000006860"/>
    </source>
</evidence>
<dbReference type="eggNOG" id="COG0848">
    <property type="taxonomic scope" value="Bacteria"/>
</dbReference>
<dbReference type="InterPro" id="IPR003400">
    <property type="entry name" value="ExbD"/>
</dbReference>
<reference evidence="9" key="1">
    <citation type="submission" date="2011-02" db="EMBL/GenBank/DDBJ databases">
        <title>The complete genome of Planctomyces brasiliensis DSM 5305.</title>
        <authorList>
            <person name="Lucas S."/>
            <person name="Copeland A."/>
            <person name="Lapidus A."/>
            <person name="Bruce D."/>
            <person name="Goodwin L."/>
            <person name="Pitluck S."/>
            <person name="Kyrpides N."/>
            <person name="Mavromatis K."/>
            <person name="Pagani I."/>
            <person name="Ivanova N."/>
            <person name="Ovchinnikova G."/>
            <person name="Lu M."/>
            <person name="Detter J.C."/>
            <person name="Han C."/>
            <person name="Land M."/>
            <person name="Hauser L."/>
            <person name="Markowitz V."/>
            <person name="Cheng J.-F."/>
            <person name="Hugenholtz P."/>
            <person name="Woyke T."/>
            <person name="Wu D."/>
            <person name="Tindall B."/>
            <person name="Pomrenke H.G."/>
            <person name="Brambilla E."/>
            <person name="Klenk H.-P."/>
            <person name="Eisen J.A."/>
        </authorList>
    </citation>
    <scope>NUCLEOTIDE SEQUENCE [LARGE SCALE GENOMIC DNA]</scope>
    <source>
        <strain evidence="9">ATCC 49424 / DSM 5305 / JCM 21570 / IAM 15109 / NBRC 103401 / IFAM 1448</strain>
    </source>
</reference>
<evidence type="ECO:0000256" key="1">
    <source>
        <dbReference type="ARBA" id="ARBA00004162"/>
    </source>
</evidence>
<evidence type="ECO:0000256" key="5">
    <source>
        <dbReference type="ARBA" id="ARBA00022989"/>
    </source>
</evidence>
<keyword evidence="9" id="KW-1185">Reference proteome</keyword>
<dbReference type="KEGG" id="pbs:Plabr_4517"/>
<keyword evidence="6" id="KW-0472">Membrane</keyword>
<proteinExistence type="inferred from homology"/>
<keyword evidence="5" id="KW-1133">Transmembrane helix</keyword>
<evidence type="ECO:0000256" key="2">
    <source>
        <dbReference type="ARBA" id="ARBA00005811"/>
    </source>
</evidence>
<keyword evidence="4 7" id="KW-0812">Transmembrane</keyword>
<dbReference type="AlphaFoldDB" id="F0SMA9"/>
<dbReference type="GO" id="GO:0015031">
    <property type="term" value="P:protein transport"/>
    <property type="evidence" value="ECO:0007669"/>
    <property type="project" value="UniProtKB-KW"/>
</dbReference>
<evidence type="ECO:0000313" key="8">
    <source>
        <dbReference type="EMBL" id="ADY62088.1"/>
    </source>
</evidence>
<evidence type="ECO:0000256" key="3">
    <source>
        <dbReference type="ARBA" id="ARBA00022475"/>
    </source>
</evidence>
<dbReference type="GO" id="GO:0005886">
    <property type="term" value="C:plasma membrane"/>
    <property type="evidence" value="ECO:0007669"/>
    <property type="project" value="UniProtKB-SubCell"/>
</dbReference>
<dbReference type="Pfam" id="PF02472">
    <property type="entry name" value="ExbD"/>
    <property type="match status" value="1"/>
</dbReference>
<sequence length="245" mass="27570">MPVTFRCEHCNQLMSISRKKAGHLTVCPRCQQETLVPAQTQAEHAETASYTPGRIEEVVNARLETPPEVPSEPSINDDQQNASFAETKLAPRERHDDEEDDEFVLQRRGDEFDEMDLTPMVDVTFLLLIFFMVTASFSIQKSIAVPPPDPDTEGASQTVVPMDEIEEKAILVVIDEDNQFFVEDEPVVDPRDLPQMLAEIRARDQKHEVLITATGQTLHESVVTAMDAAQEIGVQRIRWAVESLD</sequence>
<dbReference type="PANTHER" id="PTHR30558">
    <property type="entry name" value="EXBD MEMBRANE COMPONENT OF PMF-DRIVEN MACROMOLECULE IMPORT SYSTEM"/>
    <property type="match status" value="1"/>
</dbReference>
<dbReference type="GO" id="GO:0022857">
    <property type="term" value="F:transmembrane transporter activity"/>
    <property type="evidence" value="ECO:0007669"/>
    <property type="project" value="InterPro"/>
</dbReference>
<keyword evidence="7" id="KW-0653">Protein transport</keyword>
<dbReference type="OrthoDB" id="292474at2"/>
<dbReference type="RefSeq" id="WP_013630792.1">
    <property type="nucleotide sequence ID" value="NC_015174.1"/>
</dbReference>
<accession>F0SMA9</accession>